<evidence type="ECO:0000313" key="7">
    <source>
        <dbReference type="Proteomes" id="UP000681075"/>
    </source>
</evidence>
<keyword evidence="3" id="KW-0238">DNA-binding</keyword>
<dbReference type="InterPro" id="IPR036390">
    <property type="entry name" value="WH_DNA-bd_sf"/>
</dbReference>
<keyword evidence="7" id="KW-1185">Reference proteome</keyword>
<accession>A0A8S8X8E5</accession>
<dbReference type="PANTHER" id="PTHR30537">
    <property type="entry name" value="HTH-TYPE TRANSCRIPTIONAL REGULATOR"/>
    <property type="match status" value="1"/>
</dbReference>
<dbReference type="SUPFAM" id="SSF53850">
    <property type="entry name" value="Periplasmic binding protein-like II"/>
    <property type="match status" value="1"/>
</dbReference>
<dbReference type="GO" id="GO:0043565">
    <property type="term" value="F:sequence-specific DNA binding"/>
    <property type="evidence" value="ECO:0007669"/>
    <property type="project" value="TreeGrafter"/>
</dbReference>
<keyword evidence="2" id="KW-0805">Transcription regulation</keyword>
<dbReference type="Pfam" id="PF00126">
    <property type="entry name" value="HTH_1"/>
    <property type="match status" value="1"/>
</dbReference>
<dbReference type="Gene3D" id="1.10.10.10">
    <property type="entry name" value="Winged helix-like DNA-binding domain superfamily/Winged helix DNA-binding domain"/>
    <property type="match status" value="1"/>
</dbReference>
<gene>
    <name evidence="6" type="ORF">TMPK1_11610</name>
</gene>
<dbReference type="RefSeq" id="WP_420242023.1">
    <property type="nucleotide sequence ID" value="NZ_BOPV01000001.1"/>
</dbReference>
<dbReference type="InterPro" id="IPR036388">
    <property type="entry name" value="WH-like_DNA-bd_sf"/>
</dbReference>
<comment type="similarity">
    <text evidence="1">Belongs to the LysR transcriptional regulatory family.</text>
</comment>
<dbReference type="InterPro" id="IPR000847">
    <property type="entry name" value="LysR_HTH_N"/>
</dbReference>
<dbReference type="EMBL" id="BOPV01000001">
    <property type="protein sequence ID" value="GIL38924.1"/>
    <property type="molecule type" value="Genomic_DNA"/>
</dbReference>
<evidence type="ECO:0000313" key="6">
    <source>
        <dbReference type="EMBL" id="GIL38924.1"/>
    </source>
</evidence>
<dbReference type="Pfam" id="PF03466">
    <property type="entry name" value="LysR_substrate"/>
    <property type="match status" value="1"/>
</dbReference>
<dbReference type="GO" id="GO:0006351">
    <property type="term" value="P:DNA-templated transcription"/>
    <property type="evidence" value="ECO:0007669"/>
    <property type="project" value="TreeGrafter"/>
</dbReference>
<organism evidence="6 7">
    <name type="scientific">Roseiterribacter gracilis</name>
    <dbReference type="NCBI Taxonomy" id="2812848"/>
    <lineage>
        <taxon>Bacteria</taxon>
        <taxon>Pseudomonadati</taxon>
        <taxon>Pseudomonadota</taxon>
        <taxon>Alphaproteobacteria</taxon>
        <taxon>Rhodospirillales</taxon>
        <taxon>Roseiterribacteraceae</taxon>
        <taxon>Roseiterribacter</taxon>
    </lineage>
</organism>
<evidence type="ECO:0000256" key="2">
    <source>
        <dbReference type="ARBA" id="ARBA00023015"/>
    </source>
</evidence>
<feature type="domain" description="HTH lysR-type" evidence="5">
    <location>
        <begin position="4"/>
        <end position="61"/>
    </location>
</feature>
<evidence type="ECO:0000256" key="3">
    <source>
        <dbReference type="ARBA" id="ARBA00023125"/>
    </source>
</evidence>
<dbReference type="GO" id="GO:0003700">
    <property type="term" value="F:DNA-binding transcription factor activity"/>
    <property type="evidence" value="ECO:0007669"/>
    <property type="project" value="InterPro"/>
</dbReference>
<sequence length="292" mass="31747">MARPSLPALRAFEAAARLASFKEAASELFVTPTAISHQLKQLETQLGVRVLDRSPRAVTLTDDGRVLFDAVTSAFATIDIAIDRLQQQQTTKVITLSATTSFLSQWLVPRLDALRRALPDLDLRLHASVKLAELRPGTVDVAIRYGKGPFNAVDAVALRADQFAPVCSPSLRIARPQDLQQARLIHVDGRVAPRPAPDWRRWCDAANVTGIDVTQGLRFTDSLHAVQAAIAGHGIAIVSLVLVADALAAGLLVQPFAMTLPGETYHFACAPALRERADIARLRDWFRDTLAA</sequence>
<dbReference type="InterPro" id="IPR058163">
    <property type="entry name" value="LysR-type_TF_proteobact-type"/>
</dbReference>
<dbReference type="SUPFAM" id="SSF46785">
    <property type="entry name" value="Winged helix' DNA-binding domain"/>
    <property type="match status" value="1"/>
</dbReference>
<dbReference type="PANTHER" id="PTHR30537:SF74">
    <property type="entry name" value="HTH-TYPE TRANSCRIPTIONAL REGULATOR TRPI"/>
    <property type="match status" value="1"/>
</dbReference>
<evidence type="ECO:0000259" key="5">
    <source>
        <dbReference type="PROSITE" id="PS50931"/>
    </source>
</evidence>
<dbReference type="InterPro" id="IPR005119">
    <property type="entry name" value="LysR_subst-bd"/>
</dbReference>
<dbReference type="Proteomes" id="UP000681075">
    <property type="component" value="Unassembled WGS sequence"/>
</dbReference>
<protein>
    <submittedName>
        <fullName evidence="6">LysR family transcriptional regulator</fullName>
    </submittedName>
</protein>
<dbReference type="CDD" id="cd08432">
    <property type="entry name" value="PBP2_GcdR_TrpI_HvrB_AmpR_like"/>
    <property type="match status" value="1"/>
</dbReference>
<keyword evidence="4" id="KW-0804">Transcription</keyword>
<dbReference type="AlphaFoldDB" id="A0A8S8X8E5"/>
<name>A0A8S8X8E5_9PROT</name>
<comment type="caution">
    <text evidence="6">The sequence shown here is derived from an EMBL/GenBank/DDBJ whole genome shotgun (WGS) entry which is preliminary data.</text>
</comment>
<evidence type="ECO:0000256" key="1">
    <source>
        <dbReference type="ARBA" id="ARBA00009437"/>
    </source>
</evidence>
<proteinExistence type="inferred from homology"/>
<dbReference type="Gene3D" id="3.40.190.10">
    <property type="entry name" value="Periplasmic binding protein-like II"/>
    <property type="match status" value="2"/>
</dbReference>
<reference evidence="6" key="1">
    <citation type="submission" date="2021-02" db="EMBL/GenBank/DDBJ databases">
        <title>Genome sequence of Rhodospirillales sp. strain TMPK1 isolated from soil.</title>
        <authorList>
            <person name="Nakai R."/>
            <person name="Kusada H."/>
            <person name="Tamaki H."/>
        </authorList>
    </citation>
    <scope>NUCLEOTIDE SEQUENCE</scope>
    <source>
        <strain evidence="6">TMPK1</strain>
    </source>
</reference>
<evidence type="ECO:0000256" key="4">
    <source>
        <dbReference type="ARBA" id="ARBA00023163"/>
    </source>
</evidence>
<dbReference type="PROSITE" id="PS50931">
    <property type="entry name" value="HTH_LYSR"/>
    <property type="match status" value="1"/>
</dbReference>